<evidence type="ECO:0000256" key="3">
    <source>
        <dbReference type="ARBA" id="ARBA00022927"/>
    </source>
</evidence>
<evidence type="ECO:0000256" key="2">
    <source>
        <dbReference type="ARBA" id="ARBA00022692"/>
    </source>
</evidence>
<evidence type="ECO:0000256" key="5">
    <source>
        <dbReference type="ARBA" id="ARBA00023010"/>
    </source>
</evidence>
<gene>
    <name evidence="7 8" type="primary">tatC</name>
    <name evidence="8" type="ORF">EUA93_21040</name>
</gene>
<dbReference type="PANTHER" id="PTHR30371">
    <property type="entry name" value="SEC-INDEPENDENT PROTEIN TRANSLOCASE PROTEIN TATC"/>
    <property type="match status" value="1"/>
</dbReference>
<keyword evidence="3 7" id="KW-0653">Protein transport</keyword>
<dbReference type="AlphaFoldDB" id="A0A4Q2RNA7"/>
<dbReference type="PRINTS" id="PR01840">
    <property type="entry name" value="TATCFAMILY"/>
</dbReference>
<comment type="subunit">
    <text evidence="7">The Tat system comprises two distinct complexes: a TatABC complex, containing multiple copies of TatA, TatB and TatC subunits, and a separate TatA complex, containing only TatA subunits. Substrates initially bind to the TatABC complex, which probably triggers association of the separate TatA complex to form the active translocon.</text>
</comment>
<dbReference type="RefSeq" id="WP_129402309.1">
    <property type="nucleotide sequence ID" value="NZ_SDWT01000005.1"/>
</dbReference>
<dbReference type="GO" id="GO:0043953">
    <property type="term" value="P:protein transport by the Tat complex"/>
    <property type="evidence" value="ECO:0007669"/>
    <property type="project" value="UniProtKB-UniRule"/>
</dbReference>
<comment type="similarity">
    <text evidence="7">Belongs to the TatC family.</text>
</comment>
<organism evidence="8 9">
    <name type="scientific">Nocardioides oleivorans</name>
    <dbReference type="NCBI Taxonomy" id="273676"/>
    <lineage>
        <taxon>Bacteria</taxon>
        <taxon>Bacillati</taxon>
        <taxon>Actinomycetota</taxon>
        <taxon>Actinomycetes</taxon>
        <taxon>Propionibacteriales</taxon>
        <taxon>Nocardioidaceae</taxon>
        <taxon>Nocardioides</taxon>
    </lineage>
</organism>
<dbReference type="Proteomes" id="UP000294071">
    <property type="component" value="Unassembled WGS sequence"/>
</dbReference>
<evidence type="ECO:0000256" key="7">
    <source>
        <dbReference type="HAMAP-Rule" id="MF_00902"/>
    </source>
</evidence>
<keyword evidence="6 7" id="KW-0472">Membrane</keyword>
<dbReference type="OrthoDB" id="9777044at2"/>
<proteinExistence type="inferred from homology"/>
<name>A0A4Q2RNA7_9ACTN</name>
<feature type="transmembrane region" description="Helical" evidence="7">
    <location>
        <begin position="92"/>
        <end position="111"/>
    </location>
</feature>
<evidence type="ECO:0000313" key="9">
    <source>
        <dbReference type="Proteomes" id="UP000294071"/>
    </source>
</evidence>
<sequence>MSIATAVNVLRVAPSRPGSTPGSMSLADHLREARARLIRSALVLVVAFFVALPFYDQLLDLVLGPYNQAQALVGAETVSTAYVAGATGPLMLNLKLCGTAAVVAASPYWLWQVWSFVVPGLLAREKRWSKVFAAIAGPLFISGVALGYYVLPKGLGVLIGFTPDGMENLVEFGDYFSFFSRMLLVFGIAVEIPFFLVLLNLAGVVTGAQLGRHRSIILMSAVVFAAVATPSTDPFSMLMLAIPMMVLFILAEVITRLIDRRRASRALAQVAPWTED</sequence>
<keyword evidence="7" id="KW-1003">Cell membrane</keyword>
<protein>
    <recommendedName>
        <fullName evidence="7">Sec-independent protein translocase protein TatC</fullName>
    </recommendedName>
</protein>
<dbReference type="EMBL" id="SDWT01000005">
    <property type="protein sequence ID" value="RYB90038.1"/>
    <property type="molecule type" value="Genomic_DNA"/>
</dbReference>
<feature type="transmembrane region" description="Helical" evidence="7">
    <location>
        <begin position="215"/>
        <end position="232"/>
    </location>
</feature>
<comment type="caution">
    <text evidence="8">The sequence shown here is derived from an EMBL/GenBank/DDBJ whole genome shotgun (WGS) entry which is preliminary data.</text>
</comment>
<dbReference type="HAMAP" id="MF_00902">
    <property type="entry name" value="TatC"/>
    <property type="match status" value="1"/>
</dbReference>
<keyword evidence="4 7" id="KW-1133">Transmembrane helix</keyword>
<feature type="transmembrane region" description="Helical" evidence="7">
    <location>
        <begin position="178"/>
        <end position="203"/>
    </location>
</feature>
<comment type="function">
    <text evidence="7">Part of the twin-arginine translocation (Tat) system that transports large folded proteins containing a characteristic twin-arginine motif in their signal peptide across membranes. Together with TatB, TatC is part of a receptor directly interacting with Tat signal peptides.</text>
</comment>
<dbReference type="NCBIfam" id="TIGR00945">
    <property type="entry name" value="tatC"/>
    <property type="match status" value="1"/>
</dbReference>
<keyword evidence="7" id="KW-0813">Transport</keyword>
<evidence type="ECO:0000313" key="8">
    <source>
        <dbReference type="EMBL" id="RYB90038.1"/>
    </source>
</evidence>
<comment type="subcellular location">
    <subcellularLocation>
        <location evidence="7">Cell membrane</location>
        <topology evidence="7">Multi-pass membrane protein</topology>
    </subcellularLocation>
    <subcellularLocation>
        <location evidence="1">Membrane</location>
        <topology evidence="1">Multi-pass membrane protein</topology>
    </subcellularLocation>
</comment>
<dbReference type="InterPro" id="IPR002033">
    <property type="entry name" value="TatC"/>
</dbReference>
<keyword evidence="2 7" id="KW-0812">Transmembrane</keyword>
<dbReference type="PANTHER" id="PTHR30371:SF0">
    <property type="entry name" value="SEC-INDEPENDENT PROTEIN TRANSLOCASE PROTEIN TATC, CHLOROPLASTIC-RELATED"/>
    <property type="match status" value="1"/>
</dbReference>
<feature type="transmembrane region" description="Helical" evidence="7">
    <location>
        <begin position="131"/>
        <end position="151"/>
    </location>
</feature>
<evidence type="ECO:0000256" key="1">
    <source>
        <dbReference type="ARBA" id="ARBA00004141"/>
    </source>
</evidence>
<evidence type="ECO:0000256" key="4">
    <source>
        <dbReference type="ARBA" id="ARBA00022989"/>
    </source>
</evidence>
<dbReference type="GO" id="GO:0033281">
    <property type="term" value="C:TAT protein transport complex"/>
    <property type="evidence" value="ECO:0007669"/>
    <property type="project" value="UniProtKB-UniRule"/>
</dbReference>
<evidence type="ECO:0000256" key="6">
    <source>
        <dbReference type="ARBA" id="ARBA00023136"/>
    </source>
</evidence>
<reference evidence="8 9" key="1">
    <citation type="submission" date="2019-01" db="EMBL/GenBank/DDBJ databases">
        <title>Novel species of Nocardioides.</title>
        <authorList>
            <person name="Liu Q."/>
            <person name="Xin Y.-H."/>
        </authorList>
    </citation>
    <scope>NUCLEOTIDE SEQUENCE [LARGE SCALE GENOMIC DNA]</scope>
    <source>
        <strain evidence="8 9">CGMCC 4.6882</strain>
    </source>
</reference>
<dbReference type="GO" id="GO:0065002">
    <property type="term" value="P:intracellular protein transmembrane transport"/>
    <property type="evidence" value="ECO:0007669"/>
    <property type="project" value="TreeGrafter"/>
</dbReference>
<dbReference type="GO" id="GO:0009977">
    <property type="term" value="F:proton motive force dependent protein transmembrane transporter activity"/>
    <property type="evidence" value="ECO:0007669"/>
    <property type="project" value="TreeGrafter"/>
</dbReference>
<dbReference type="Pfam" id="PF00902">
    <property type="entry name" value="TatC"/>
    <property type="match status" value="1"/>
</dbReference>
<feature type="transmembrane region" description="Helical" evidence="7">
    <location>
        <begin position="37"/>
        <end position="55"/>
    </location>
</feature>
<accession>A0A4Q2RNA7</accession>
<feature type="transmembrane region" description="Helical" evidence="7">
    <location>
        <begin position="238"/>
        <end position="258"/>
    </location>
</feature>
<keyword evidence="9" id="KW-1185">Reference proteome</keyword>
<keyword evidence="5 7" id="KW-0811">Translocation</keyword>